<comment type="similarity">
    <text evidence="1">Belongs to the sigma-70 factor family. ECF subfamily.</text>
</comment>
<organism evidence="6 7">
    <name type="scientific">Rhodopirellula sallentina SM41</name>
    <dbReference type="NCBI Taxonomy" id="1263870"/>
    <lineage>
        <taxon>Bacteria</taxon>
        <taxon>Pseudomonadati</taxon>
        <taxon>Planctomycetota</taxon>
        <taxon>Planctomycetia</taxon>
        <taxon>Pirellulales</taxon>
        <taxon>Pirellulaceae</taxon>
        <taxon>Rhodopirellula</taxon>
    </lineage>
</organism>
<sequence>MRRIGIETEKRRNNSNPHEDFGVFVNEPTLPLTEFLNRGMNADSDTDNEAFARLHEELQAIARNHLRNECSDHSWEPSDLVSECYLRIFGRKPEFVNRFEFYRIVTNTMRQLLVDYARRRSAQKRGGEVWKKTSIEWCYLTVTHNGVDVAELNEALSSLADASSIDAEVIKLRYFGGMKWEEIALLFGCSEAKVRKDAKRAEAFLRRALDGDRRIDE</sequence>
<dbReference type="PANTHER" id="PTHR43133">
    <property type="entry name" value="RNA POLYMERASE ECF-TYPE SIGMA FACTO"/>
    <property type="match status" value="1"/>
</dbReference>
<dbReference type="AlphaFoldDB" id="M5U607"/>
<dbReference type="RefSeq" id="WP_008676242.1">
    <property type="nucleotide sequence ID" value="NZ_ANOH01000118.1"/>
</dbReference>
<name>M5U607_9BACT</name>
<comment type="caution">
    <text evidence="6">The sequence shown here is derived from an EMBL/GenBank/DDBJ whole genome shotgun (WGS) entry which is preliminary data.</text>
</comment>
<dbReference type="InterPro" id="IPR011517">
    <property type="entry name" value="RNA_pol_sigma70_ECF-like"/>
</dbReference>
<dbReference type="InterPro" id="IPR053812">
    <property type="entry name" value="HTH_Sigma70_ECF-like"/>
</dbReference>
<dbReference type="Pfam" id="PF07638">
    <property type="entry name" value="Sigma70_ECF"/>
    <property type="match status" value="1"/>
</dbReference>
<dbReference type="PATRIC" id="fig|1263870.3.peg.1772"/>
<proteinExistence type="inferred from homology"/>
<dbReference type="InterPro" id="IPR039425">
    <property type="entry name" value="RNA_pol_sigma-70-like"/>
</dbReference>
<evidence type="ECO:0000256" key="3">
    <source>
        <dbReference type="ARBA" id="ARBA00023082"/>
    </source>
</evidence>
<dbReference type="InterPro" id="IPR014284">
    <property type="entry name" value="RNA_pol_sigma-70_dom"/>
</dbReference>
<dbReference type="InterPro" id="IPR013325">
    <property type="entry name" value="RNA_pol_sigma_r2"/>
</dbReference>
<evidence type="ECO:0000256" key="4">
    <source>
        <dbReference type="ARBA" id="ARBA00023163"/>
    </source>
</evidence>
<dbReference type="PANTHER" id="PTHR43133:SF39">
    <property type="entry name" value="SIMILAR TO RNA POLYMERASE SIGMA-E FACTOR"/>
    <property type="match status" value="1"/>
</dbReference>
<evidence type="ECO:0000313" key="7">
    <source>
        <dbReference type="Proteomes" id="UP000011885"/>
    </source>
</evidence>
<reference evidence="6 7" key="1">
    <citation type="journal article" date="2013" name="Mar. Genomics">
        <title>Expression of sulfatases in Rhodopirellula baltica and the diversity of sulfatases in the genus Rhodopirellula.</title>
        <authorList>
            <person name="Wegner C.E."/>
            <person name="Richter-Heitmann T."/>
            <person name="Klindworth A."/>
            <person name="Klockow C."/>
            <person name="Richter M."/>
            <person name="Achstetter T."/>
            <person name="Glockner F.O."/>
            <person name="Harder J."/>
        </authorList>
    </citation>
    <scope>NUCLEOTIDE SEQUENCE [LARGE SCALE GENOMIC DNA]</scope>
    <source>
        <strain evidence="6 7">SM41</strain>
    </source>
</reference>
<evidence type="ECO:0000259" key="5">
    <source>
        <dbReference type="Pfam" id="PF07638"/>
    </source>
</evidence>
<dbReference type="InterPro" id="IPR013324">
    <property type="entry name" value="RNA_pol_sigma_r3/r4-like"/>
</dbReference>
<keyword evidence="4" id="KW-0804">Transcription</keyword>
<evidence type="ECO:0000256" key="2">
    <source>
        <dbReference type="ARBA" id="ARBA00023015"/>
    </source>
</evidence>
<dbReference type="InterPro" id="IPR036388">
    <property type="entry name" value="WH-like_DNA-bd_sf"/>
</dbReference>
<dbReference type="SUPFAM" id="SSF88946">
    <property type="entry name" value="Sigma2 domain of RNA polymerase sigma factors"/>
    <property type="match status" value="1"/>
</dbReference>
<protein>
    <submittedName>
        <fullName evidence="6">RNA polymerase sigma-70 ECF-like protein</fullName>
    </submittedName>
</protein>
<keyword evidence="2" id="KW-0805">Transcription regulation</keyword>
<dbReference type="GO" id="GO:0016987">
    <property type="term" value="F:sigma factor activity"/>
    <property type="evidence" value="ECO:0007669"/>
    <property type="project" value="UniProtKB-KW"/>
</dbReference>
<feature type="domain" description="RNA polymerase sigma-70 ECF-like HTH" evidence="5">
    <location>
        <begin position="33"/>
        <end position="210"/>
    </location>
</feature>
<accession>M5U607</accession>
<dbReference type="NCBIfam" id="TIGR02937">
    <property type="entry name" value="sigma70-ECF"/>
    <property type="match status" value="1"/>
</dbReference>
<evidence type="ECO:0000313" key="6">
    <source>
        <dbReference type="EMBL" id="EMI56885.1"/>
    </source>
</evidence>
<dbReference type="Proteomes" id="UP000011885">
    <property type="component" value="Unassembled WGS sequence"/>
</dbReference>
<dbReference type="GO" id="GO:0006352">
    <property type="term" value="P:DNA-templated transcription initiation"/>
    <property type="evidence" value="ECO:0007669"/>
    <property type="project" value="InterPro"/>
</dbReference>
<dbReference type="Gene3D" id="1.10.1740.10">
    <property type="match status" value="1"/>
</dbReference>
<dbReference type="NCBIfam" id="TIGR02999">
    <property type="entry name" value="Sig-70_X6"/>
    <property type="match status" value="1"/>
</dbReference>
<evidence type="ECO:0000256" key="1">
    <source>
        <dbReference type="ARBA" id="ARBA00010641"/>
    </source>
</evidence>
<keyword evidence="3" id="KW-0731">Sigma factor</keyword>
<keyword evidence="7" id="KW-1185">Reference proteome</keyword>
<dbReference type="SUPFAM" id="SSF88659">
    <property type="entry name" value="Sigma3 and sigma4 domains of RNA polymerase sigma factors"/>
    <property type="match status" value="1"/>
</dbReference>
<dbReference type="Gene3D" id="1.10.10.10">
    <property type="entry name" value="Winged helix-like DNA-binding domain superfamily/Winged helix DNA-binding domain"/>
    <property type="match status" value="1"/>
</dbReference>
<dbReference type="EMBL" id="ANOH01000118">
    <property type="protein sequence ID" value="EMI56885.1"/>
    <property type="molecule type" value="Genomic_DNA"/>
</dbReference>
<gene>
    <name evidence="6" type="ORF">RSSM_01655</name>
</gene>